<dbReference type="InterPro" id="IPR037914">
    <property type="entry name" value="SpoVT-AbrB_sf"/>
</dbReference>
<gene>
    <name evidence="1" type="ORF">CPECMPGB_00026</name>
    <name evidence="2" type="ORF">DBBAIPCH_00026</name>
</gene>
<name>A0A7G9YMA9_9EURY</name>
<dbReference type="AlphaFoldDB" id="A0A7G9YMA9"/>
<evidence type="ECO:0000313" key="2">
    <source>
        <dbReference type="EMBL" id="QNO49143.1"/>
    </source>
</evidence>
<sequence>MITTAKVQAISGGCIAIPEDWVNSLGLDDGASVDLSLSGDTIIIEKARHPLEDTCSLLDDIEFTDSEHKQAKKSLFPFGSVKVGGPTAEYGCQENNFVVTRFEV</sequence>
<proteinExistence type="predicted"/>
<reference evidence="2" key="1">
    <citation type="submission" date="2020-06" db="EMBL/GenBank/DDBJ databases">
        <title>Unique genomic features of the anaerobic methanotrophic archaea.</title>
        <authorList>
            <person name="Chadwick G.L."/>
            <person name="Skennerton C.T."/>
            <person name="Laso-Perez R."/>
            <person name="Leu A.O."/>
            <person name="Speth D.R."/>
            <person name="Yu H."/>
            <person name="Morgan-Lang C."/>
            <person name="Hatzenpichler R."/>
            <person name="Goudeau D."/>
            <person name="Malmstrom R."/>
            <person name="Brazelton W.J."/>
            <person name="Woyke T."/>
            <person name="Hallam S.J."/>
            <person name="Tyson G.W."/>
            <person name="Wegener G."/>
            <person name="Boetius A."/>
            <person name="Orphan V."/>
        </authorList>
    </citation>
    <scope>NUCLEOTIDE SEQUENCE</scope>
</reference>
<dbReference type="EMBL" id="MT631371">
    <property type="protein sequence ID" value="QNO49106.1"/>
    <property type="molecule type" value="Genomic_DNA"/>
</dbReference>
<dbReference type="EMBL" id="MT631372">
    <property type="protein sequence ID" value="QNO49143.1"/>
    <property type="molecule type" value="Genomic_DNA"/>
</dbReference>
<organism evidence="2">
    <name type="scientific">Candidatus Methanogaster sp. ANME-2c ERB4</name>
    <dbReference type="NCBI Taxonomy" id="2759911"/>
    <lineage>
        <taxon>Archaea</taxon>
        <taxon>Methanobacteriati</taxon>
        <taxon>Methanobacteriota</taxon>
        <taxon>Stenosarchaea group</taxon>
        <taxon>Methanomicrobia</taxon>
        <taxon>Methanosarcinales</taxon>
        <taxon>ANME-2 cluster</taxon>
        <taxon>Candidatus Methanogasteraceae</taxon>
        <taxon>Candidatus Methanogaster</taxon>
    </lineage>
</organism>
<dbReference type="Gene3D" id="2.10.260.10">
    <property type="match status" value="1"/>
</dbReference>
<protein>
    <recommendedName>
        <fullName evidence="3">SpoVT-AbrB domain-containing protein</fullName>
    </recommendedName>
</protein>
<dbReference type="SUPFAM" id="SSF89447">
    <property type="entry name" value="AbrB/MazE/MraZ-like"/>
    <property type="match status" value="1"/>
</dbReference>
<accession>A0A7G9YMA9</accession>
<evidence type="ECO:0008006" key="3">
    <source>
        <dbReference type="Google" id="ProtNLM"/>
    </source>
</evidence>
<evidence type="ECO:0000313" key="1">
    <source>
        <dbReference type="EMBL" id="QNO49106.1"/>
    </source>
</evidence>